<dbReference type="Proteomes" id="UP000579250">
    <property type="component" value="Unassembled WGS sequence"/>
</dbReference>
<dbReference type="GO" id="GO:0016787">
    <property type="term" value="F:hydrolase activity"/>
    <property type="evidence" value="ECO:0007669"/>
    <property type="project" value="UniProtKB-KW"/>
</dbReference>
<dbReference type="InterPro" id="IPR023365">
    <property type="entry name" value="Sortase_dom-sf"/>
</dbReference>
<feature type="compositionally biased region" description="Low complexity" evidence="2">
    <location>
        <begin position="44"/>
        <end position="60"/>
    </location>
</feature>
<name>A0A846Z4C6_9ACTN</name>
<comment type="caution">
    <text evidence="3">The sequence shown here is derived from an EMBL/GenBank/DDBJ whole genome shotgun (WGS) entry which is preliminary data.</text>
</comment>
<evidence type="ECO:0000313" key="4">
    <source>
        <dbReference type="Proteomes" id="UP000579250"/>
    </source>
</evidence>
<dbReference type="Pfam" id="PF04203">
    <property type="entry name" value="Sortase"/>
    <property type="match status" value="1"/>
</dbReference>
<dbReference type="InterPro" id="IPR005754">
    <property type="entry name" value="Sortase"/>
</dbReference>
<feature type="region of interest" description="Disordered" evidence="2">
    <location>
        <begin position="36"/>
        <end position="75"/>
    </location>
</feature>
<dbReference type="CDD" id="cd05829">
    <property type="entry name" value="Sortase_F"/>
    <property type="match status" value="1"/>
</dbReference>
<accession>A0A846Z4C6</accession>
<gene>
    <name evidence="3" type="ORF">HGB48_17565</name>
</gene>
<dbReference type="Gene3D" id="2.40.260.10">
    <property type="entry name" value="Sortase"/>
    <property type="match status" value="1"/>
</dbReference>
<keyword evidence="1" id="KW-0378">Hydrolase</keyword>
<evidence type="ECO:0000256" key="1">
    <source>
        <dbReference type="ARBA" id="ARBA00022801"/>
    </source>
</evidence>
<organism evidence="3 4">
    <name type="scientific">Actinomadura latina</name>
    <dbReference type="NCBI Taxonomy" id="163603"/>
    <lineage>
        <taxon>Bacteria</taxon>
        <taxon>Bacillati</taxon>
        <taxon>Actinomycetota</taxon>
        <taxon>Actinomycetes</taxon>
        <taxon>Streptosporangiales</taxon>
        <taxon>Thermomonosporaceae</taxon>
        <taxon>Actinomadura</taxon>
    </lineage>
</organism>
<dbReference type="RefSeq" id="WP_067628626.1">
    <property type="nucleotide sequence ID" value="NZ_JAAXPI010000023.1"/>
</dbReference>
<evidence type="ECO:0000313" key="3">
    <source>
        <dbReference type="EMBL" id="NKZ05538.1"/>
    </source>
</evidence>
<dbReference type="SUPFAM" id="SSF63817">
    <property type="entry name" value="Sortase"/>
    <property type="match status" value="1"/>
</dbReference>
<dbReference type="EMBL" id="JAAXPI010000023">
    <property type="protein sequence ID" value="NKZ05538.1"/>
    <property type="molecule type" value="Genomic_DNA"/>
</dbReference>
<protein>
    <submittedName>
        <fullName evidence="3">Class F sortase</fullName>
    </submittedName>
</protein>
<dbReference type="InterPro" id="IPR042001">
    <property type="entry name" value="Sortase_F"/>
</dbReference>
<keyword evidence="4" id="KW-1185">Reference proteome</keyword>
<dbReference type="AlphaFoldDB" id="A0A846Z4C6"/>
<evidence type="ECO:0000256" key="2">
    <source>
        <dbReference type="SAM" id="MobiDB-lite"/>
    </source>
</evidence>
<reference evidence="3 4" key="1">
    <citation type="submission" date="2020-04" db="EMBL/GenBank/DDBJ databases">
        <title>MicrobeNet Type strains.</title>
        <authorList>
            <person name="Nicholson A.C."/>
        </authorList>
    </citation>
    <scope>NUCLEOTIDE SEQUENCE [LARGE SCALE GENOMIC DNA]</scope>
    <source>
        <strain evidence="3 4">ATCC BAA-277</strain>
    </source>
</reference>
<proteinExistence type="predicted"/>
<sequence length="218" mass="22309">MPELPASATGRRAAGAAAGALLIGLLFTGCGGDGGTASTANSSGTPEPAATETTGATTPASNIHPMPQSPPTKIAIPKIGVSAPVGSIGLLPDGRVEEPPLSKPGLAGWYKEGVTPGEIGPAVILGHVDANGRPAVFYRLKDLRPGDRIRVARQDGSTATFAVRRAQRVDKDAFPHKKVFGESLDHAALRLVTCGGAFDPKIGHYTDNLIVYADLTGS</sequence>
<dbReference type="NCBIfam" id="NF033748">
    <property type="entry name" value="class_F_sortase"/>
    <property type="match status" value="1"/>
</dbReference>